<keyword evidence="2" id="KW-0472">Membrane</keyword>
<feature type="transmembrane region" description="Helical" evidence="2">
    <location>
        <begin position="433"/>
        <end position="459"/>
    </location>
</feature>
<reference evidence="4 5" key="1">
    <citation type="submission" date="2020-08" db="EMBL/GenBank/DDBJ databases">
        <title>Genomic Encyclopedia of Type Strains, Phase IV (KMG-IV): sequencing the most valuable type-strain genomes for metagenomic binning, comparative biology and taxonomic classification.</title>
        <authorList>
            <person name="Goeker M."/>
        </authorList>
    </citation>
    <scope>NUCLEOTIDE SEQUENCE [LARGE SCALE GENOMIC DNA]</scope>
    <source>
        <strain evidence="4 5">DSM 44197</strain>
    </source>
</reference>
<dbReference type="InterPro" id="IPR025711">
    <property type="entry name" value="PepSY"/>
</dbReference>
<feature type="region of interest" description="Disordered" evidence="1">
    <location>
        <begin position="237"/>
        <end position="267"/>
    </location>
</feature>
<evidence type="ECO:0000256" key="1">
    <source>
        <dbReference type="SAM" id="MobiDB-lite"/>
    </source>
</evidence>
<dbReference type="Proteomes" id="UP000572680">
    <property type="component" value="Unassembled WGS sequence"/>
</dbReference>
<evidence type="ECO:0000313" key="5">
    <source>
        <dbReference type="Proteomes" id="UP000572680"/>
    </source>
</evidence>
<protein>
    <submittedName>
        <fullName evidence="4">Putative iron-regulated membrane protein</fullName>
    </submittedName>
</protein>
<comment type="caution">
    <text evidence="4">The sequence shown here is derived from an EMBL/GenBank/DDBJ whole genome shotgun (WGS) entry which is preliminary data.</text>
</comment>
<dbReference type="InterPro" id="IPR005625">
    <property type="entry name" value="PepSY-ass_TM"/>
</dbReference>
<feature type="transmembrane region" description="Helical" evidence="2">
    <location>
        <begin position="201"/>
        <end position="223"/>
    </location>
</feature>
<proteinExistence type="predicted"/>
<feature type="transmembrane region" description="Helical" evidence="2">
    <location>
        <begin position="391"/>
        <end position="412"/>
    </location>
</feature>
<dbReference type="Pfam" id="PF03413">
    <property type="entry name" value="PepSY"/>
    <property type="match status" value="1"/>
</dbReference>
<dbReference type="PANTHER" id="PTHR34219:SF1">
    <property type="entry name" value="PEPSY DOMAIN-CONTAINING PROTEIN"/>
    <property type="match status" value="1"/>
</dbReference>
<feature type="transmembrane region" description="Helical" evidence="2">
    <location>
        <begin position="162"/>
        <end position="181"/>
    </location>
</feature>
<evidence type="ECO:0000313" key="4">
    <source>
        <dbReference type="EMBL" id="MBA8952155.1"/>
    </source>
</evidence>
<sequence>MSVDTPVRPSAGRAAPAPGRRYRAVWRWHFYAGLLVAPVLLVLAVTGSLYLFKDQYEEWRYKDLRTAAATASPRPLAEQIAAARTARPGAAVASVIPPGRPGRTTRVIFAGNAVGPFAPGVSVYVNPADARVLGSVDDSATLMRKVRTLHGELMAGTVGDRVVETAACWSLVLLGSGAYLYRRGPARRREAKRGRSRLRRVHAVTGVFAGVVIAFLVVSGLPWSGVWGEAFQRMATAAGSTPPDSDRFARQSTPPDKGRDLSQHPDAKVPWAAEERPVPASGHAGHGGAAGGTVGAAPVERALRAAAARAPHCPPAACEYKVLLPRGERGVYTVTVASRHDPADERTVHVDQYSGAVLGSYGWSEYGVLAKAVEQGIALHEGRRYGPLNTAVMLAACLALILLTVTGAGMWWKRRPSGGLGAPRRTGDRRTTLTVAAIMLVVGVLFPLAGVTMLAALLVDALLVRRVPALARRVG</sequence>
<accession>A0A7W3LQ75</accession>
<dbReference type="PANTHER" id="PTHR34219">
    <property type="entry name" value="IRON-REGULATED INNER MEMBRANE PROTEIN-RELATED"/>
    <property type="match status" value="1"/>
</dbReference>
<feature type="domain" description="PepSY" evidence="3">
    <location>
        <begin position="300"/>
        <end position="360"/>
    </location>
</feature>
<dbReference type="EMBL" id="JACJIA010000004">
    <property type="protein sequence ID" value="MBA8952155.1"/>
    <property type="molecule type" value="Genomic_DNA"/>
</dbReference>
<keyword evidence="2" id="KW-1133">Transmembrane helix</keyword>
<feature type="transmembrane region" description="Helical" evidence="2">
    <location>
        <begin position="30"/>
        <end position="52"/>
    </location>
</feature>
<evidence type="ECO:0000259" key="3">
    <source>
        <dbReference type="Pfam" id="PF03413"/>
    </source>
</evidence>
<dbReference type="RefSeq" id="WP_182844418.1">
    <property type="nucleotide sequence ID" value="NZ_JACJIA010000004.1"/>
</dbReference>
<evidence type="ECO:0000256" key="2">
    <source>
        <dbReference type="SAM" id="Phobius"/>
    </source>
</evidence>
<gene>
    <name evidence="4" type="ORF">HNR61_003795</name>
</gene>
<dbReference type="Pfam" id="PF03929">
    <property type="entry name" value="PepSY_TM"/>
    <property type="match status" value="1"/>
</dbReference>
<feature type="compositionally biased region" description="Basic and acidic residues" evidence="1">
    <location>
        <begin position="256"/>
        <end position="267"/>
    </location>
</feature>
<keyword evidence="5" id="KW-1185">Reference proteome</keyword>
<keyword evidence="2" id="KW-0812">Transmembrane</keyword>
<organism evidence="4 5">
    <name type="scientific">Actinomadura namibiensis</name>
    <dbReference type="NCBI Taxonomy" id="182080"/>
    <lineage>
        <taxon>Bacteria</taxon>
        <taxon>Bacillati</taxon>
        <taxon>Actinomycetota</taxon>
        <taxon>Actinomycetes</taxon>
        <taxon>Streptosporangiales</taxon>
        <taxon>Thermomonosporaceae</taxon>
        <taxon>Actinomadura</taxon>
    </lineage>
</organism>
<dbReference type="AlphaFoldDB" id="A0A7W3LQ75"/>
<name>A0A7W3LQ75_ACTNM</name>